<keyword evidence="1" id="KW-0472">Membrane</keyword>
<accession>A0ABU9ZIC2</accession>
<feature type="transmembrane region" description="Helical" evidence="1">
    <location>
        <begin position="130"/>
        <end position="152"/>
    </location>
</feature>
<feature type="transmembrane region" description="Helical" evidence="1">
    <location>
        <begin position="172"/>
        <end position="189"/>
    </location>
</feature>
<feature type="transmembrane region" description="Helical" evidence="1">
    <location>
        <begin position="339"/>
        <end position="361"/>
    </location>
</feature>
<evidence type="ECO:0000256" key="1">
    <source>
        <dbReference type="SAM" id="Phobius"/>
    </source>
</evidence>
<evidence type="ECO:0000313" key="3">
    <source>
        <dbReference type="EMBL" id="MEN3230906.1"/>
    </source>
</evidence>
<feature type="transmembrane region" description="Helical" evidence="1">
    <location>
        <begin position="196"/>
        <end position="214"/>
    </location>
</feature>
<feature type="transmembrane region" description="Helical" evidence="1">
    <location>
        <begin position="382"/>
        <end position="399"/>
    </location>
</feature>
<dbReference type="InterPro" id="IPR002656">
    <property type="entry name" value="Acyl_transf_3_dom"/>
</dbReference>
<feature type="transmembrane region" description="Helical" evidence="1">
    <location>
        <begin position="55"/>
        <end position="75"/>
    </location>
</feature>
<dbReference type="InterPro" id="IPR050879">
    <property type="entry name" value="Acyltransferase_3"/>
</dbReference>
<dbReference type="RefSeq" id="WP_246750732.1">
    <property type="nucleotide sequence ID" value="NZ_JACWCW010000019.1"/>
</dbReference>
<gene>
    <name evidence="3" type="ORF">PUR21_25310</name>
</gene>
<name>A0ABU9ZIC2_9HYPH</name>
<dbReference type="PANTHER" id="PTHR23028:SF53">
    <property type="entry name" value="ACYL_TRANSF_3 DOMAIN-CONTAINING PROTEIN"/>
    <property type="match status" value="1"/>
</dbReference>
<dbReference type="Pfam" id="PF01757">
    <property type="entry name" value="Acyl_transf_3"/>
    <property type="match status" value="1"/>
</dbReference>
<feature type="transmembrane region" description="Helical" evidence="1">
    <location>
        <begin position="226"/>
        <end position="244"/>
    </location>
</feature>
<keyword evidence="4" id="KW-1185">Reference proteome</keyword>
<organism evidence="3 4">
    <name type="scientific">Methylorubrum rhodesianum</name>
    <dbReference type="NCBI Taxonomy" id="29427"/>
    <lineage>
        <taxon>Bacteria</taxon>
        <taxon>Pseudomonadati</taxon>
        <taxon>Pseudomonadota</taxon>
        <taxon>Alphaproteobacteria</taxon>
        <taxon>Hyphomicrobiales</taxon>
        <taxon>Methylobacteriaceae</taxon>
        <taxon>Methylorubrum</taxon>
    </lineage>
</organism>
<keyword evidence="1" id="KW-0812">Transmembrane</keyword>
<keyword evidence="1" id="KW-1133">Transmembrane helix</keyword>
<protein>
    <submittedName>
        <fullName evidence="3">Acyltransferase</fullName>
    </submittedName>
</protein>
<dbReference type="EMBL" id="JAQYXL010000001">
    <property type="protein sequence ID" value="MEN3230906.1"/>
    <property type="molecule type" value="Genomic_DNA"/>
</dbReference>
<feature type="transmembrane region" description="Helical" evidence="1">
    <location>
        <begin position="87"/>
        <end position="110"/>
    </location>
</feature>
<dbReference type="PANTHER" id="PTHR23028">
    <property type="entry name" value="ACETYLTRANSFERASE"/>
    <property type="match status" value="1"/>
</dbReference>
<reference evidence="3 4" key="1">
    <citation type="journal article" date="2023" name="PLoS ONE">
        <title>Complete genome assembly of Hawai'i environmental nontuberculous mycobacteria reveals unexpected co-isolation with methylobacteria.</title>
        <authorList>
            <person name="Hendrix J."/>
            <person name="Epperson L.E."/>
            <person name="Tong E.I."/>
            <person name="Chan Y.L."/>
            <person name="Hasan N.A."/>
            <person name="Dawrs S.N."/>
            <person name="Norton G.J."/>
            <person name="Virdi R."/>
            <person name="Crooks J.L."/>
            <person name="Chan E.D."/>
            <person name="Honda J.R."/>
            <person name="Strong M."/>
        </authorList>
    </citation>
    <scope>NUCLEOTIDE SEQUENCE [LARGE SCALE GENOMIC DNA]</scope>
    <source>
        <strain evidence="3 4">NJH_HI01</strain>
    </source>
</reference>
<sequence length="547" mass="56620">MLARLARMLPKPARTAPLVAAHPSSGAGPGIALEAGRVHGPAGSRAAAGLANIQILRGLAAATVLVHHAAVYAQILRGADPLFPTFAAMLGLWGVAVFFAISGTLMAGLVVRDRPLLFLAHRISRIFPTYLAVVALFAALFAALGLSLGGLTPLSLSLAPAGPRSYPLNVEWTLVFETSFYVGLFLLASAGLARRIVPVAVLWLALLAAAFLLLPAASRDLVLPPAYMLPVAAACLPFAGGLLLPRLIASGRMTPAAGWLALPLFAACLIVERDGARWLGGIAAVLLVGAAASGRQARGEGAVTRAALSLGDASYVLYLVHVPVLVLTARAVPAHWSGLAYGVIAVVVALGLAALLGPVDVALYRALRRRIDAAAPVTLKRWLAAYLLTFAACAAWGSGETARNDWHERRARAALAALPAETWAGAEAATAAIEGRGLALSPSMRGALEGIEPASPVESVVSGYAFDPARPKQTYLLAVYCSGRLIGLDRPRRTRKDLAAVTGPGRPGRRIGFLMQIPAAACAADPAPVAVAIDTEGRMAVLAAPKR</sequence>
<feature type="domain" description="Acyltransferase 3" evidence="2">
    <location>
        <begin position="51"/>
        <end position="356"/>
    </location>
</feature>
<evidence type="ECO:0000259" key="2">
    <source>
        <dbReference type="Pfam" id="PF01757"/>
    </source>
</evidence>
<keyword evidence="3" id="KW-0012">Acyltransferase</keyword>
<evidence type="ECO:0000313" key="4">
    <source>
        <dbReference type="Proteomes" id="UP001404845"/>
    </source>
</evidence>
<proteinExistence type="predicted"/>
<feature type="transmembrane region" description="Helical" evidence="1">
    <location>
        <begin position="315"/>
        <end position="333"/>
    </location>
</feature>
<feature type="transmembrane region" description="Helical" evidence="1">
    <location>
        <begin position="256"/>
        <end position="272"/>
    </location>
</feature>
<dbReference type="Proteomes" id="UP001404845">
    <property type="component" value="Unassembled WGS sequence"/>
</dbReference>
<keyword evidence="3" id="KW-0808">Transferase</keyword>
<comment type="caution">
    <text evidence="3">The sequence shown here is derived from an EMBL/GenBank/DDBJ whole genome shotgun (WGS) entry which is preliminary data.</text>
</comment>
<dbReference type="GO" id="GO:0016746">
    <property type="term" value="F:acyltransferase activity"/>
    <property type="evidence" value="ECO:0007669"/>
    <property type="project" value="UniProtKB-KW"/>
</dbReference>
<feature type="transmembrane region" description="Helical" evidence="1">
    <location>
        <begin position="278"/>
        <end position="294"/>
    </location>
</feature>